<dbReference type="InterPro" id="IPR047618">
    <property type="entry name" value="QOR-like"/>
</dbReference>
<keyword evidence="2" id="KW-0560">Oxidoreductase</keyword>
<dbReference type="NCBIfam" id="NF008024">
    <property type="entry name" value="PRK10754.1"/>
    <property type="match status" value="1"/>
</dbReference>
<dbReference type="Gene3D" id="3.40.50.720">
    <property type="entry name" value="NAD(P)-binding Rossmann-like Domain"/>
    <property type="match status" value="1"/>
</dbReference>
<name>A0ABV7D917_9PROT</name>
<accession>A0ABV7D917</accession>
<dbReference type="SUPFAM" id="SSF50129">
    <property type="entry name" value="GroES-like"/>
    <property type="match status" value="1"/>
</dbReference>
<dbReference type="InterPro" id="IPR013149">
    <property type="entry name" value="ADH-like_C"/>
</dbReference>
<dbReference type="InterPro" id="IPR020843">
    <property type="entry name" value="ER"/>
</dbReference>
<dbReference type="InterPro" id="IPR002364">
    <property type="entry name" value="Quin_OxRdtase/zeta-crystal_CS"/>
</dbReference>
<dbReference type="EMBL" id="JBHRSL010000028">
    <property type="protein sequence ID" value="MFC3053672.1"/>
    <property type="molecule type" value="Genomic_DNA"/>
</dbReference>
<organism evidence="4 5">
    <name type="scientific">Kordiimonas pumila</name>
    <dbReference type="NCBI Taxonomy" id="2161677"/>
    <lineage>
        <taxon>Bacteria</taxon>
        <taxon>Pseudomonadati</taxon>
        <taxon>Pseudomonadota</taxon>
        <taxon>Alphaproteobacteria</taxon>
        <taxon>Kordiimonadales</taxon>
        <taxon>Kordiimonadaceae</taxon>
        <taxon>Kordiimonas</taxon>
    </lineage>
</organism>
<feature type="domain" description="Enoyl reductase (ER)" evidence="3">
    <location>
        <begin position="11"/>
        <end position="322"/>
    </location>
</feature>
<reference evidence="5" key="1">
    <citation type="journal article" date="2019" name="Int. J. Syst. Evol. Microbiol.">
        <title>The Global Catalogue of Microorganisms (GCM) 10K type strain sequencing project: providing services to taxonomists for standard genome sequencing and annotation.</title>
        <authorList>
            <consortium name="The Broad Institute Genomics Platform"/>
            <consortium name="The Broad Institute Genome Sequencing Center for Infectious Disease"/>
            <person name="Wu L."/>
            <person name="Ma J."/>
        </authorList>
    </citation>
    <scope>NUCLEOTIDE SEQUENCE [LARGE SCALE GENOMIC DNA]</scope>
    <source>
        <strain evidence="5">KCTC 62164</strain>
    </source>
</reference>
<dbReference type="PANTHER" id="PTHR48106">
    <property type="entry name" value="QUINONE OXIDOREDUCTASE PIG3-RELATED"/>
    <property type="match status" value="1"/>
</dbReference>
<dbReference type="InterPro" id="IPR036291">
    <property type="entry name" value="NAD(P)-bd_dom_sf"/>
</dbReference>
<comment type="caution">
    <text evidence="4">The sequence shown here is derived from an EMBL/GenBank/DDBJ whole genome shotgun (WGS) entry which is preliminary data.</text>
</comment>
<evidence type="ECO:0000313" key="4">
    <source>
        <dbReference type="EMBL" id="MFC3053672.1"/>
    </source>
</evidence>
<gene>
    <name evidence="4" type="ORF">ACFOKA_17360</name>
</gene>
<dbReference type="Pfam" id="PF00107">
    <property type="entry name" value="ADH_zinc_N"/>
    <property type="match status" value="1"/>
</dbReference>
<dbReference type="SUPFAM" id="SSF51735">
    <property type="entry name" value="NAD(P)-binding Rossmann-fold domains"/>
    <property type="match status" value="1"/>
</dbReference>
<dbReference type="InterPro" id="IPR013154">
    <property type="entry name" value="ADH-like_N"/>
</dbReference>
<proteinExistence type="predicted"/>
<evidence type="ECO:0000256" key="2">
    <source>
        <dbReference type="ARBA" id="ARBA00023002"/>
    </source>
</evidence>
<dbReference type="CDD" id="cd05286">
    <property type="entry name" value="QOR2"/>
    <property type="match status" value="1"/>
</dbReference>
<keyword evidence="1" id="KW-0521">NADP</keyword>
<dbReference type="SMART" id="SM00829">
    <property type="entry name" value="PKS_ER"/>
    <property type="match status" value="1"/>
</dbReference>
<dbReference type="RefSeq" id="WP_194214505.1">
    <property type="nucleotide sequence ID" value="NZ_CP061205.1"/>
</dbReference>
<sequence>MTHAIVIKKTGGPDVLQWEEINVPAPKADEISIKHTFVSLNYIDTYHRSGLYPMPLPGTIGLEAVGVISAVGDTISDLKVGDRVAYPIGPLGAYAEERTMPAHTVVKIPDTVSDETVAAILMKACTVECLIKRIFHVGKDHTVLLQAAAGGVGLLACQWLSAIGATVIGTVSSEEKAILAKENGCTHTLNYKTEDFQKRVMEITDGKGVDVVYDSAGKDTFIKSLDCLKPRGWMVTYGNTTGPIDPISPALLAQKGSLILTRPTVLDYMRTREELVSATNAVFNQIEKGVLKANINQKFALKDAATAHRALEAGKTSGQTLLAV</sequence>
<evidence type="ECO:0000259" key="3">
    <source>
        <dbReference type="SMART" id="SM00829"/>
    </source>
</evidence>
<keyword evidence="5" id="KW-1185">Reference proteome</keyword>
<evidence type="ECO:0000313" key="5">
    <source>
        <dbReference type="Proteomes" id="UP001595444"/>
    </source>
</evidence>
<dbReference type="InterPro" id="IPR011032">
    <property type="entry name" value="GroES-like_sf"/>
</dbReference>
<dbReference type="Pfam" id="PF08240">
    <property type="entry name" value="ADH_N"/>
    <property type="match status" value="1"/>
</dbReference>
<evidence type="ECO:0000256" key="1">
    <source>
        <dbReference type="ARBA" id="ARBA00022857"/>
    </source>
</evidence>
<dbReference type="Gene3D" id="3.90.180.10">
    <property type="entry name" value="Medium-chain alcohol dehydrogenases, catalytic domain"/>
    <property type="match status" value="1"/>
</dbReference>
<dbReference type="PANTHER" id="PTHR48106:SF13">
    <property type="entry name" value="QUINONE OXIDOREDUCTASE-RELATED"/>
    <property type="match status" value="1"/>
</dbReference>
<dbReference type="PROSITE" id="PS01162">
    <property type="entry name" value="QOR_ZETA_CRYSTAL"/>
    <property type="match status" value="1"/>
</dbReference>
<protein>
    <submittedName>
        <fullName evidence="4">Quinone oxidoreductase family protein</fullName>
    </submittedName>
</protein>
<dbReference type="Proteomes" id="UP001595444">
    <property type="component" value="Unassembled WGS sequence"/>
</dbReference>